<evidence type="ECO:0000313" key="2">
    <source>
        <dbReference type="Proteomes" id="UP000294662"/>
    </source>
</evidence>
<sequence>MKKNAVPELNQKWWSKNKAKTMKKSGLGTALKDFEVAEDLMDYDRMLKALSEVKKKVVVAIQGCSASSHAETIAALKKYPGVIQKRETEIKAKQKQAAARPAAQGAPKQKLGKSVVIWKKDLGTELLKAYKPSWVKDIKGYEFKLTLNEDLLDVLEAEGDYVTPQQMVDDANDLTKKLVVALVKLMKQIETAADKETDPGKKQRIYGLFDTKAKQVLTASKSHFEKIPDARWKAFVKRKAQYKDYKIKTGFDITLGVLGVAGGAVGVAGSVATGGASLVLGIVSLVRGVAALADKLKDAARDAEKVEKVLDGDLATLKKRYQTVLGEAKKGAQGASEMTGSVIKGLLGTDTPFVATLPKCDKNYGLWQNKVAGLAVGGRKLSAAISKALDDCDKLEKILKKSSDAKARSYLDKLRKARKALDKALDGCSDMMGRVTHADKNAPKLKTLLDALKAQNPKYADIFDRAFPAVINLTLAGANAGVGFKEAASTLESLNTGLGLMNDILGEGKDQLEATIG</sequence>
<dbReference type="Proteomes" id="UP000294662">
    <property type="component" value="Unassembled WGS sequence"/>
</dbReference>
<organism evidence="1 2">
    <name type="scientific">Antarcticimicrobium sediminis</name>
    <dbReference type="NCBI Taxonomy" id="2546227"/>
    <lineage>
        <taxon>Bacteria</taxon>
        <taxon>Pseudomonadati</taxon>
        <taxon>Pseudomonadota</taxon>
        <taxon>Alphaproteobacteria</taxon>
        <taxon>Rhodobacterales</taxon>
        <taxon>Paracoccaceae</taxon>
        <taxon>Antarcticimicrobium</taxon>
    </lineage>
</organism>
<name>A0A4R5ES57_9RHOB</name>
<protein>
    <submittedName>
        <fullName evidence="1">Uncharacterized protein</fullName>
    </submittedName>
</protein>
<evidence type="ECO:0000313" key="1">
    <source>
        <dbReference type="EMBL" id="TDE37503.1"/>
    </source>
</evidence>
<keyword evidence="2" id="KW-1185">Reference proteome</keyword>
<gene>
    <name evidence="1" type="ORF">E1B25_12340</name>
</gene>
<dbReference type="AlphaFoldDB" id="A0A4R5ES57"/>
<comment type="caution">
    <text evidence="1">The sequence shown here is derived from an EMBL/GenBank/DDBJ whole genome shotgun (WGS) entry which is preliminary data.</text>
</comment>
<reference evidence="1 2" key="1">
    <citation type="submission" date="2019-03" db="EMBL/GenBank/DDBJ databases">
        <authorList>
            <person name="Zhang S."/>
        </authorList>
    </citation>
    <scope>NUCLEOTIDE SEQUENCE [LARGE SCALE GENOMIC DNA]</scope>
    <source>
        <strain evidence="1 2">S4J41</strain>
    </source>
</reference>
<dbReference type="OrthoDB" id="7818602at2"/>
<proteinExistence type="predicted"/>
<dbReference type="RefSeq" id="WP_132829665.1">
    <property type="nucleotide sequence ID" value="NZ_SMFP01000007.1"/>
</dbReference>
<dbReference type="EMBL" id="SMFP01000007">
    <property type="protein sequence ID" value="TDE37503.1"/>
    <property type="molecule type" value="Genomic_DNA"/>
</dbReference>
<accession>A0A4R5ES57</accession>